<organism evidence="2 3">
    <name type="scientific">Anaeramoeba ignava</name>
    <name type="common">Anaerobic marine amoeba</name>
    <dbReference type="NCBI Taxonomy" id="1746090"/>
    <lineage>
        <taxon>Eukaryota</taxon>
        <taxon>Metamonada</taxon>
        <taxon>Anaeramoebidae</taxon>
        <taxon>Anaeramoeba</taxon>
    </lineage>
</organism>
<dbReference type="EMBL" id="JAPDFW010000147">
    <property type="protein sequence ID" value="KAJ5066197.1"/>
    <property type="molecule type" value="Genomic_DNA"/>
</dbReference>
<keyword evidence="3" id="KW-1185">Reference proteome</keyword>
<reference evidence="2" key="1">
    <citation type="submission" date="2022-10" db="EMBL/GenBank/DDBJ databases">
        <title>Novel sulphate-reducing endosymbionts in the free-living metamonad Anaeramoeba.</title>
        <authorList>
            <person name="Jerlstrom-Hultqvist J."/>
            <person name="Cepicka I."/>
            <person name="Gallot-Lavallee L."/>
            <person name="Salas-Leiva D."/>
            <person name="Curtis B.A."/>
            <person name="Zahonova K."/>
            <person name="Pipaliya S."/>
            <person name="Dacks J."/>
            <person name="Roger A.J."/>
        </authorList>
    </citation>
    <scope>NUCLEOTIDE SEQUENCE</scope>
    <source>
        <strain evidence="2">BMAN</strain>
    </source>
</reference>
<name>A0A9Q0L4U2_ANAIG</name>
<keyword evidence="1" id="KW-0472">Membrane</keyword>
<feature type="transmembrane region" description="Helical" evidence="1">
    <location>
        <begin position="167"/>
        <end position="188"/>
    </location>
</feature>
<dbReference type="AlphaFoldDB" id="A0A9Q0L4U2"/>
<feature type="transmembrane region" description="Helical" evidence="1">
    <location>
        <begin position="139"/>
        <end position="161"/>
    </location>
</feature>
<proteinExistence type="predicted"/>
<evidence type="ECO:0000313" key="2">
    <source>
        <dbReference type="EMBL" id="KAJ5066197.1"/>
    </source>
</evidence>
<gene>
    <name evidence="2" type="ORF">M0811_03530</name>
</gene>
<sequence length="208" mass="24541">MEFSNWNQIKIIGIFLCSIFSLTIYYFANKVSVQLLVFAHSILSSFSSIISLIFGFDPSYSISFTSVYFIFHTFYIHQEPCKLTEKITTYFHHLLGLGFGFPELILQKNGYVCLCFQANEVSNIFLSWYRWKKTNISGIFFAIAFFSTRVLWDTFYILPFLLPTASLYLKVLSVPLFTIQYIWLYKIIRKFTNFILKQKSKKEEKKIN</sequence>
<evidence type="ECO:0000313" key="3">
    <source>
        <dbReference type="Proteomes" id="UP001149090"/>
    </source>
</evidence>
<comment type="caution">
    <text evidence="2">The sequence shown here is derived from an EMBL/GenBank/DDBJ whole genome shotgun (WGS) entry which is preliminary data.</text>
</comment>
<evidence type="ECO:0008006" key="4">
    <source>
        <dbReference type="Google" id="ProtNLM"/>
    </source>
</evidence>
<evidence type="ECO:0000256" key="1">
    <source>
        <dbReference type="SAM" id="Phobius"/>
    </source>
</evidence>
<keyword evidence="1" id="KW-1133">Transmembrane helix</keyword>
<accession>A0A9Q0L4U2</accession>
<protein>
    <recommendedName>
        <fullName evidence="4">TLC domain-containing protein</fullName>
    </recommendedName>
</protein>
<keyword evidence="1" id="KW-0812">Transmembrane</keyword>
<dbReference type="OrthoDB" id="148763at2759"/>
<dbReference type="Proteomes" id="UP001149090">
    <property type="component" value="Unassembled WGS sequence"/>
</dbReference>
<feature type="transmembrane region" description="Helical" evidence="1">
    <location>
        <begin position="60"/>
        <end position="77"/>
    </location>
</feature>
<feature type="transmembrane region" description="Helical" evidence="1">
    <location>
        <begin position="6"/>
        <end position="28"/>
    </location>
</feature>